<dbReference type="AlphaFoldDB" id="A0A9P6E7E1"/>
<gene>
    <name evidence="3" type="ORF">CPB83DRAFT_647670</name>
</gene>
<keyword evidence="4" id="KW-1185">Reference proteome</keyword>
<dbReference type="OrthoDB" id="2357318at2759"/>
<evidence type="ECO:0000313" key="3">
    <source>
        <dbReference type="EMBL" id="KAF9523889.1"/>
    </source>
</evidence>
<sequence>MSLTALLSHLHNPASTLALQTLQGALAHHLSETTPTPTPLAATAISSPFYLTQPFTHAKLQSFSTAFRHATHIKYRALLEDSKKRLTLRTILGRSRETLFGQWVSDVFQGIQGGHPVLRLAACSGLLQGVEDVKIGGNPAEKDGLIIGSPRSAVENETIVALAEVMDTYSTTPNTQSSNSIEEWEREFQPAGQDVLSLALILASQSLPLVEQRRLEALPLRTLARLLTTTIASSFKYGTFLSSVSASVTLSSEKQVHVSPLSTLTQTLQSLSSSHFTTNISSISRLTATVLSLLIESPRPVDLVDNLYNVSDSLDLLREIAKTLEYDWVSSPLARFNNLEIAPNSKHVTQQIWAILKTYLFTTLMLSSSVLSASLYIPPRSSSCSITAATLALQTLHLLSHLSFIISQFGGVTTTTQGFEHLKRTFYMALDILAHSEGQPGGQIVVPNAEAYVQQVCLMLNAQRAESAATAPRQAKQAFVLASIEQVVPVLSDKCIRNWVWGICYPHLNDSSHRETYESAHSVVLAIFASYAQKQQQITTGEAHHEQQSPLFAWAKPWSDNLNQLLQAGPNRLPESRIEHPDSQPEATSQAVIQTGGPRKEPECVIAAKFIQRMIPFYAKCLIDNSAHGKLNSSQLRLAYAALVRSASVSTFTDSDMPMMVKIKREQSEYNDLVLAWYCIQLLLDTIYELSSTPTTTRQSVTKGKQRVVDHTKVPGASPDLDRVHRLKLVLVSTISSLPVSLMLRCLDEVRDLLLPGPLPPKPSPSIPLDKLQELKASTAQAKSEENRKELLEALFSELLEKTGDREKEAAVRWWYQYRDLLVLGLSGDGGDTKGSSSGWLRWRNKLAERSENDATEKKEEAVSEAAVGLREQLNPTVLSRL</sequence>
<dbReference type="InterPro" id="IPR055334">
    <property type="entry name" value="PEX8-like"/>
</dbReference>
<feature type="coiled-coil region" evidence="1">
    <location>
        <begin position="775"/>
        <end position="802"/>
    </location>
</feature>
<proteinExistence type="predicted"/>
<evidence type="ECO:0000256" key="1">
    <source>
        <dbReference type="SAM" id="Coils"/>
    </source>
</evidence>
<comment type="caution">
    <text evidence="3">The sequence shown here is derived from an EMBL/GenBank/DDBJ whole genome shotgun (WGS) entry which is preliminary data.</text>
</comment>
<organism evidence="3 4">
    <name type="scientific">Crepidotus variabilis</name>
    <dbReference type="NCBI Taxonomy" id="179855"/>
    <lineage>
        <taxon>Eukaryota</taxon>
        <taxon>Fungi</taxon>
        <taxon>Dikarya</taxon>
        <taxon>Basidiomycota</taxon>
        <taxon>Agaricomycotina</taxon>
        <taxon>Agaricomycetes</taxon>
        <taxon>Agaricomycetidae</taxon>
        <taxon>Agaricales</taxon>
        <taxon>Agaricineae</taxon>
        <taxon>Crepidotaceae</taxon>
        <taxon>Crepidotus</taxon>
    </lineage>
</organism>
<evidence type="ECO:0000256" key="2">
    <source>
        <dbReference type="SAM" id="MobiDB-lite"/>
    </source>
</evidence>
<evidence type="ECO:0000313" key="4">
    <source>
        <dbReference type="Proteomes" id="UP000807306"/>
    </source>
</evidence>
<feature type="region of interest" description="Disordered" evidence="2">
    <location>
        <begin position="572"/>
        <end position="595"/>
    </location>
</feature>
<dbReference type="Proteomes" id="UP000807306">
    <property type="component" value="Unassembled WGS sequence"/>
</dbReference>
<name>A0A9P6E7E1_9AGAR</name>
<feature type="compositionally biased region" description="Basic and acidic residues" evidence="2">
    <location>
        <begin position="574"/>
        <end position="583"/>
    </location>
</feature>
<accession>A0A9P6E7E1</accession>
<protein>
    <submittedName>
        <fullName evidence="3">Uncharacterized protein</fullName>
    </submittedName>
</protein>
<dbReference type="EMBL" id="MU157908">
    <property type="protein sequence ID" value="KAF9523889.1"/>
    <property type="molecule type" value="Genomic_DNA"/>
</dbReference>
<dbReference type="PANTHER" id="PTHR39214:SF1">
    <property type="entry name" value="MICROBODY (PEROXISOME) BIOGENESIS PROTEIN PEROXIN 8 (EUROFUNG)"/>
    <property type="match status" value="1"/>
</dbReference>
<keyword evidence="1" id="KW-0175">Coiled coil</keyword>
<dbReference type="PANTHER" id="PTHR39214">
    <property type="entry name" value="MICROBODY (PEROXISOME) BIOGENESIS PROTEIN PEROXIN 8 (EUROFUNG)"/>
    <property type="match status" value="1"/>
</dbReference>
<reference evidence="3" key="1">
    <citation type="submission" date="2020-11" db="EMBL/GenBank/DDBJ databases">
        <authorList>
            <consortium name="DOE Joint Genome Institute"/>
            <person name="Ahrendt S."/>
            <person name="Riley R."/>
            <person name="Andreopoulos W."/>
            <person name="Labutti K."/>
            <person name="Pangilinan J."/>
            <person name="Ruiz-Duenas F.J."/>
            <person name="Barrasa J.M."/>
            <person name="Sanchez-Garcia M."/>
            <person name="Camarero S."/>
            <person name="Miyauchi S."/>
            <person name="Serrano A."/>
            <person name="Linde D."/>
            <person name="Babiker R."/>
            <person name="Drula E."/>
            <person name="Ayuso-Fernandez I."/>
            <person name="Pacheco R."/>
            <person name="Padilla G."/>
            <person name="Ferreira P."/>
            <person name="Barriuso J."/>
            <person name="Kellner H."/>
            <person name="Castanera R."/>
            <person name="Alfaro M."/>
            <person name="Ramirez L."/>
            <person name="Pisabarro A.G."/>
            <person name="Kuo A."/>
            <person name="Tritt A."/>
            <person name="Lipzen A."/>
            <person name="He G."/>
            <person name="Yan M."/>
            <person name="Ng V."/>
            <person name="Cullen D."/>
            <person name="Martin F."/>
            <person name="Rosso M.-N."/>
            <person name="Henrissat B."/>
            <person name="Hibbett D."/>
            <person name="Martinez A.T."/>
            <person name="Grigoriev I.V."/>
        </authorList>
    </citation>
    <scope>NUCLEOTIDE SEQUENCE</scope>
    <source>
        <strain evidence="3">CBS 506.95</strain>
    </source>
</reference>